<evidence type="ECO:0000313" key="2">
    <source>
        <dbReference type="EMBL" id="PKZ28659.1"/>
    </source>
</evidence>
<gene>
    <name evidence="2" type="ORF">CYJ41_07950</name>
</gene>
<keyword evidence="1" id="KW-0472">Membrane</keyword>
<dbReference type="RefSeq" id="WP_101637700.1">
    <property type="nucleotide sequence ID" value="NZ_JAPXGY010000013.1"/>
</dbReference>
<proteinExistence type="predicted"/>
<dbReference type="Proteomes" id="UP000234639">
    <property type="component" value="Unassembled WGS sequence"/>
</dbReference>
<sequence>MKVLNLILKYKNALNFVGIVLSIIYFIYLSLQISAKNSEIKTLKFDLEKAKFELFKCDKNLKIQNKAIKELEIKGTPKEPPDVEKVKKIYIKDQSCVAELKAYKELFDEI</sequence>
<dbReference type="EMBL" id="PKHU01000010">
    <property type="protein sequence ID" value="PKZ28659.1"/>
    <property type="molecule type" value="Genomic_DNA"/>
</dbReference>
<dbReference type="AlphaFoldDB" id="A0A2I1N8H3"/>
<accession>A0A2I1N8H3</accession>
<name>A0A2I1N8H3_9BACT</name>
<evidence type="ECO:0000256" key="1">
    <source>
        <dbReference type="SAM" id="Phobius"/>
    </source>
</evidence>
<evidence type="ECO:0000313" key="3">
    <source>
        <dbReference type="Proteomes" id="UP000234639"/>
    </source>
</evidence>
<reference evidence="2 3" key="1">
    <citation type="submission" date="2017-12" db="EMBL/GenBank/DDBJ databases">
        <title>Phylogenetic diversity of female urinary microbiome.</title>
        <authorList>
            <person name="Thomas-White K."/>
            <person name="Wolfe A.J."/>
        </authorList>
    </citation>
    <scope>NUCLEOTIDE SEQUENCE [LARGE SCALE GENOMIC DNA]</scope>
    <source>
        <strain evidence="2 3">UMB0112</strain>
    </source>
</reference>
<comment type="caution">
    <text evidence="2">The sequence shown here is derived from an EMBL/GenBank/DDBJ whole genome shotgun (WGS) entry which is preliminary data.</text>
</comment>
<organism evidence="2 3">
    <name type="scientific">Campylobacter ureolyticus</name>
    <dbReference type="NCBI Taxonomy" id="827"/>
    <lineage>
        <taxon>Bacteria</taxon>
        <taxon>Pseudomonadati</taxon>
        <taxon>Campylobacterota</taxon>
        <taxon>Epsilonproteobacteria</taxon>
        <taxon>Campylobacterales</taxon>
        <taxon>Campylobacteraceae</taxon>
        <taxon>Campylobacter</taxon>
    </lineage>
</organism>
<protein>
    <submittedName>
        <fullName evidence="2">Uncharacterized protein</fullName>
    </submittedName>
</protein>
<keyword evidence="1" id="KW-0812">Transmembrane</keyword>
<keyword evidence="1" id="KW-1133">Transmembrane helix</keyword>
<feature type="transmembrane region" description="Helical" evidence="1">
    <location>
        <begin position="12"/>
        <end position="31"/>
    </location>
</feature>